<dbReference type="EMBL" id="CAJOBA010058279">
    <property type="protein sequence ID" value="CAF4306754.1"/>
    <property type="molecule type" value="Genomic_DNA"/>
</dbReference>
<feature type="region of interest" description="Disordered" evidence="1">
    <location>
        <begin position="45"/>
        <end position="84"/>
    </location>
</feature>
<dbReference type="Proteomes" id="UP000682733">
    <property type="component" value="Unassembled WGS sequence"/>
</dbReference>
<proteinExistence type="predicted"/>
<evidence type="ECO:0000313" key="3">
    <source>
        <dbReference type="EMBL" id="CAF4306754.1"/>
    </source>
</evidence>
<accession>A0A8S2UB11</accession>
<evidence type="ECO:0000256" key="1">
    <source>
        <dbReference type="SAM" id="MobiDB-lite"/>
    </source>
</evidence>
<gene>
    <name evidence="2" type="ORF">OVA965_LOCUS37728</name>
    <name evidence="3" type="ORF">TMI583_LOCUS38844</name>
</gene>
<feature type="compositionally biased region" description="Low complexity" evidence="1">
    <location>
        <begin position="64"/>
        <end position="82"/>
    </location>
</feature>
<name>A0A8S2UB11_9BILA</name>
<sequence>MLRVIRFVKSEKDGVKIPLNNVNDRLCAMLGVSSRSIDNLKKEFKEAEEAHSETPHKKLRSHSDTTTTDVTMTSSSTESNTSIGRPKLKLSEFGKDMLRYEFHLLLAERQYPTLDLLMVRLLADFPDFPTKSNTTLSNQLKEMGIVYRKTSTIKIPLESTYFMSQTAKYFRHIDELRTEKALIFYHDETWCYSNEEKKSIWIEEQTGQGRLRRSEGKDPIELCWAELKAYVRAQNTTFKLQDVEKLTWKWLDSCDSTLASSFIEHVHLYEENFQKADHFMEQVESELDDTDDIDTSSDLNEDEDLQLLAKSNSL</sequence>
<organism evidence="3 4">
    <name type="scientific">Didymodactylos carnosus</name>
    <dbReference type="NCBI Taxonomy" id="1234261"/>
    <lineage>
        <taxon>Eukaryota</taxon>
        <taxon>Metazoa</taxon>
        <taxon>Spiralia</taxon>
        <taxon>Gnathifera</taxon>
        <taxon>Rotifera</taxon>
        <taxon>Eurotatoria</taxon>
        <taxon>Bdelloidea</taxon>
        <taxon>Philodinida</taxon>
        <taxon>Philodinidae</taxon>
        <taxon>Didymodactylos</taxon>
    </lineage>
</organism>
<comment type="caution">
    <text evidence="3">The sequence shown here is derived from an EMBL/GenBank/DDBJ whole genome shotgun (WGS) entry which is preliminary data.</text>
</comment>
<reference evidence="3" key="1">
    <citation type="submission" date="2021-02" db="EMBL/GenBank/DDBJ databases">
        <authorList>
            <person name="Nowell W R."/>
        </authorList>
    </citation>
    <scope>NUCLEOTIDE SEQUENCE</scope>
</reference>
<evidence type="ECO:0008006" key="5">
    <source>
        <dbReference type="Google" id="ProtNLM"/>
    </source>
</evidence>
<dbReference type="AlphaFoldDB" id="A0A8S2UB11"/>
<feature type="compositionally biased region" description="Basic and acidic residues" evidence="1">
    <location>
        <begin position="45"/>
        <end position="56"/>
    </location>
</feature>
<evidence type="ECO:0000313" key="4">
    <source>
        <dbReference type="Proteomes" id="UP000682733"/>
    </source>
</evidence>
<dbReference type="EMBL" id="CAJNOK010036140">
    <property type="protein sequence ID" value="CAF1519668.1"/>
    <property type="molecule type" value="Genomic_DNA"/>
</dbReference>
<protein>
    <recommendedName>
        <fullName evidence="5">Transposase</fullName>
    </recommendedName>
</protein>
<evidence type="ECO:0000313" key="2">
    <source>
        <dbReference type="EMBL" id="CAF1519668.1"/>
    </source>
</evidence>
<dbReference type="Proteomes" id="UP000677228">
    <property type="component" value="Unassembled WGS sequence"/>
</dbReference>